<reference evidence="2" key="1">
    <citation type="submission" date="2021-06" db="EMBL/GenBank/DDBJ databases">
        <authorList>
            <person name="Arsene-Ploetze F."/>
        </authorList>
    </citation>
    <scope>NUCLEOTIDE SEQUENCE</scope>
    <source>
        <strain evidence="2">SBRY1</strain>
    </source>
</reference>
<proteinExistence type="predicted"/>
<sequence length="658" mass="71912">MAEDDDVLLESRIAARAGVPVENVRSVFAGYGLPLVSPPARSRTLRLHRLRIAGERAGTVHPGPFDTEMRFSEGLTGLVASNLRGKTSVLELVTWCLRGSPREPTGVRHWLRELDLDVVVAGKPMGFRLDLADEEISSAVVLSGPDIAALESARTPDRVREIVPVLRASGSESYSEQVQALMMDRLDLHPLVNSFQQTGTQTHGWPVYFGAVYLPAGRDKALLGDVVTGGLPGRLLQVFLDLPAAAALTRVKTASDVLTAKRKARLAADKTARDQRTGERKKIKDDLAKAKEQLALLTSAEPGEQETLTELAARAVQLARGIADAQDAWEELMQAHRRARVQRQHDAKLVNDVTESATARLLFHGLDPKACPRCDQPIAGDRRRQERDSHACAVCARPVHGDDDTPQEVLDEARQRLEESTADEKAAKKALETAEAGLARLTAELDLAQAQLRRAEFAVQVPARVRAQEDVLRLEGALSVFPELPPLPDDPIEAEALKVLKAGTRILEGDHQAASESLFADVNREIADLGRRFGIDSLESVKINRAAHLDVTKGGDRPKPFGEQSPGERLRLRIAVVIALLRVGAAHNVSTHPGLLLIDSPKAEEVQDLDIRRLLGELSELAAHNHLQVLITTRDFELAHDVLPEQNVIEAPEGKPLW</sequence>
<dbReference type="Gene3D" id="3.40.50.300">
    <property type="entry name" value="P-loop containing nucleotide triphosphate hydrolases"/>
    <property type="match status" value="1"/>
</dbReference>
<protein>
    <recommendedName>
        <fullName evidence="4">Large ATP-binding protein</fullName>
    </recommendedName>
</protein>
<evidence type="ECO:0000313" key="3">
    <source>
        <dbReference type="Proteomes" id="UP001153328"/>
    </source>
</evidence>
<name>A0A9W4H565_9ACTN</name>
<keyword evidence="3" id="KW-1185">Reference proteome</keyword>
<comment type="caution">
    <text evidence="2">The sequence shown here is derived from an EMBL/GenBank/DDBJ whole genome shotgun (WGS) entry which is preliminary data.</text>
</comment>
<feature type="coiled-coil region" evidence="1">
    <location>
        <begin position="273"/>
        <end position="300"/>
    </location>
</feature>
<dbReference type="EMBL" id="CAJVAX010000019">
    <property type="protein sequence ID" value="CAG7651188.1"/>
    <property type="molecule type" value="Genomic_DNA"/>
</dbReference>
<dbReference type="AlphaFoldDB" id="A0A9W4H565"/>
<gene>
    <name evidence="2" type="ORF">SBRY_50551</name>
</gene>
<dbReference type="SUPFAM" id="SSF52540">
    <property type="entry name" value="P-loop containing nucleoside triphosphate hydrolases"/>
    <property type="match status" value="1"/>
</dbReference>
<accession>A0A9W4H565</accession>
<dbReference type="RefSeq" id="WP_205045197.1">
    <property type="nucleotide sequence ID" value="NZ_CAJVAX010000019.1"/>
</dbReference>
<keyword evidence="1" id="KW-0175">Coiled coil</keyword>
<evidence type="ECO:0008006" key="4">
    <source>
        <dbReference type="Google" id="ProtNLM"/>
    </source>
</evidence>
<evidence type="ECO:0000256" key="1">
    <source>
        <dbReference type="SAM" id="Coils"/>
    </source>
</evidence>
<evidence type="ECO:0000313" key="2">
    <source>
        <dbReference type="EMBL" id="CAG7651188.1"/>
    </source>
</evidence>
<dbReference type="Proteomes" id="UP001153328">
    <property type="component" value="Unassembled WGS sequence"/>
</dbReference>
<dbReference type="InterPro" id="IPR027417">
    <property type="entry name" value="P-loop_NTPase"/>
</dbReference>
<organism evidence="2 3">
    <name type="scientific">Actinacidiphila bryophytorum</name>
    <dbReference type="NCBI Taxonomy" id="1436133"/>
    <lineage>
        <taxon>Bacteria</taxon>
        <taxon>Bacillati</taxon>
        <taxon>Actinomycetota</taxon>
        <taxon>Actinomycetes</taxon>
        <taxon>Kitasatosporales</taxon>
        <taxon>Streptomycetaceae</taxon>
        <taxon>Actinacidiphila</taxon>
    </lineage>
</organism>
<feature type="coiled-coil region" evidence="1">
    <location>
        <begin position="410"/>
        <end position="458"/>
    </location>
</feature>